<keyword evidence="3" id="KW-1185">Reference proteome</keyword>
<dbReference type="KEGG" id="vg:80534735"/>
<dbReference type="GeneID" id="80534735"/>
<dbReference type="Proteomes" id="UP000103899">
    <property type="component" value="Segment"/>
</dbReference>
<evidence type="ECO:0000256" key="1">
    <source>
        <dbReference type="SAM" id="MobiDB-lite"/>
    </source>
</evidence>
<feature type="region of interest" description="Disordered" evidence="1">
    <location>
        <begin position="28"/>
        <end position="75"/>
    </location>
</feature>
<evidence type="ECO:0000313" key="2">
    <source>
        <dbReference type="EMBL" id="AFK83847.1"/>
    </source>
</evidence>
<dbReference type="RefSeq" id="YP_010797032.1">
    <property type="nucleotide sequence ID" value="NC_076129.1"/>
</dbReference>
<reference evidence="2 3" key="1">
    <citation type="journal article" date="2012" name="J. Virol.">
        <title>A Novel Bat Herpesvirus Encodes Homologues of Major Histocompatibility Complex Classes I and II, C-Type Lectin, and a Unique Family of Immune-Related Genes.</title>
        <authorList>
            <person name="Zhang H."/>
            <person name="Todd S."/>
            <person name="Tachedjian M."/>
            <person name="Barr J.A."/>
            <person name="Luo M."/>
            <person name="Yu M."/>
            <person name="Marsh G.A."/>
            <person name="Crameri G."/>
            <person name="Wang L.F."/>
        </authorList>
    </citation>
    <scope>NUCLEOTIDE SEQUENCE [LARGE SCALE GENOMIC DNA]</scope>
    <source>
        <strain evidence="2">B7D8</strain>
    </source>
</reference>
<feature type="compositionally biased region" description="Acidic residues" evidence="1">
    <location>
        <begin position="30"/>
        <end position="41"/>
    </location>
</feature>
<proteinExistence type="predicted"/>
<protein>
    <submittedName>
        <fullName evidence="2">B29.2</fullName>
    </submittedName>
</protein>
<name>I3VQ03_9BETA</name>
<dbReference type="EMBL" id="JQ805139">
    <property type="protein sequence ID" value="AFK83847.1"/>
    <property type="molecule type" value="Genomic_DNA"/>
</dbReference>
<organism evidence="2 3">
    <name type="scientific">miniopterid betaherpesvirus 1</name>
    <dbReference type="NCBI Taxonomy" id="3070189"/>
    <lineage>
        <taxon>Viruses</taxon>
        <taxon>Duplodnaviria</taxon>
        <taxon>Heunggongvirae</taxon>
        <taxon>Peploviricota</taxon>
        <taxon>Herviviricetes</taxon>
        <taxon>Herpesvirales</taxon>
        <taxon>Orthoherpesviridae</taxon>
        <taxon>Betaherpesvirinae</taxon>
        <taxon>Quwivirus</taxon>
        <taxon>Quwivirus miniopteridbeta1</taxon>
    </lineage>
</organism>
<feature type="compositionally biased region" description="Basic and acidic residues" evidence="1">
    <location>
        <begin position="57"/>
        <end position="75"/>
    </location>
</feature>
<accession>I3VQ03</accession>
<evidence type="ECO:0000313" key="3">
    <source>
        <dbReference type="Proteomes" id="UP000103899"/>
    </source>
</evidence>
<sequence>MSRYPETFEDIVYEMQRVNRRLDFNACGGSDDETEEDDQCDVDSVNKPLLSSTAGSDEARSEDERESLLKDPDGR</sequence>